<dbReference type="Pfam" id="PF08148">
    <property type="entry name" value="DSHCT"/>
    <property type="match status" value="1"/>
</dbReference>
<keyword evidence="3" id="KW-0547">Nucleotide-binding</keyword>
<dbReference type="FunFam" id="3.40.50.300:FF:000141">
    <property type="entry name" value="ATP-dependent RNA helicase DOB1"/>
    <property type="match status" value="1"/>
</dbReference>
<dbReference type="InterPro" id="IPR048392">
    <property type="entry name" value="MTR4-like_stalk"/>
</dbReference>
<dbReference type="Gene3D" id="3.40.50.300">
    <property type="entry name" value="P-loop containing nucleotide triphosphate hydrolases"/>
    <property type="match status" value="2"/>
</dbReference>
<dbReference type="SUPFAM" id="SSF52540">
    <property type="entry name" value="P-loop containing nucleoside triphosphate hydrolases"/>
    <property type="match status" value="1"/>
</dbReference>
<dbReference type="InterPro" id="IPR001650">
    <property type="entry name" value="Helicase_C-like"/>
</dbReference>
<feature type="domain" description="Helicase ATP-binding" evidence="9">
    <location>
        <begin position="9"/>
        <end position="166"/>
    </location>
</feature>
<dbReference type="GO" id="GO:0005634">
    <property type="term" value="C:nucleus"/>
    <property type="evidence" value="ECO:0007669"/>
    <property type="project" value="UniProtKB-SubCell"/>
</dbReference>
<dbReference type="InterPro" id="IPR014001">
    <property type="entry name" value="Helicase_ATP-bd"/>
</dbReference>
<sequence>LDPFQKVAIASIERSESILVSAHTSAGKTAIAEYAIAKSLRDKQKVIYTSPIKALSNQKYREFESAFGDVGLMTGDITINPSASCLVMTTEVLLTMLYRGNDIIFREVQWVIFDEIHYMRDKVRGVVWEEAIILVPSQIRFVFLSATVPNAMEFAEWICKIHAQPCHVVYTDFRPTPLQHYIYPCGGDGIFMVVDEMGVFKDENFLSAVQLLIPESSVEYSKKSLVVDNRRRSGPSDIVKMVSMIIQSDHQPVIIFSFGKKECENLARQLKDIDLNNDDEKELVQRVFNNAIDVLDAEDRQLSQIRFLLPFLVRGIAIHHSGLLPIMKETVELLFQEGLIKVLFATETFSMGLNMPARTVVFSDVKKFDGRILRYITSGEYIQMSGRAGRRGVDTLGLVILMARQKMESSEIKKMIFGESDNLYSAFHLKYSMILNMNRIEGLSPELLLKKSFYQFQNTAHLPRLEEELRRLEKVHDSLIVSDEEIVAEYFDSRQLLNAYCREMRSVINHPSHVLPFLKPGRLIRVKHDNMDFGWGMVVAFGKRKNPEESDGSNSEQSTIEQKETDKNIRGRQELSPENYFVDVLLYCDPSSIVAKTADGITTGVRPCKENEPGEMMVVPVELSTIRSLSAIRIFPPKTLNILQVRQSVYESIQSVIKRFPDGLIPLDPIEDMGINDENFQKLIRKIEILEEKLLYSPLHGTPHLPALYERYAKKVSLRNRIKKLKKKISVAQSILHLDDLKYRKRVLRRIGYLTDDDVVTIKGQVACRISTGDELVLTEMLLNGVFNDLSVEKTTALLSCFVRERREKGGGRLREELYVVYRRLQEIARNIAAISIECKLPISEEEYLNNFCPDMMDTVYAWCQGKSFEEVMKLTETFYEGQVIRSLRYLEELLKEMT</sequence>
<dbReference type="PANTHER" id="PTHR12131:SF7">
    <property type="entry name" value="EXOSOME RNA HELICASE MTR4"/>
    <property type="match status" value="1"/>
</dbReference>
<dbReference type="GO" id="GO:0003723">
    <property type="term" value="F:RNA binding"/>
    <property type="evidence" value="ECO:0007669"/>
    <property type="project" value="InterPro"/>
</dbReference>
<dbReference type="FunFam" id="3.40.50.300:FF:000083">
    <property type="entry name" value="ATP-dependent RNA helicase DOB1"/>
    <property type="match status" value="1"/>
</dbReference>
<feature type="region of interest" description="Disordered" evidence="8">
    <location>
        <begin position="546"/>
        <end position="572"/>
    </location>
</feature>
<reference evidence="11" key="1">
    <citation type="submission" date="2021-06" db="EMBL/GenBank/DDBJ databases">
        <authorList>
            <person name="Kallberg Y."/>
            <person name="Tangrot J."/>
            <person name="Rosling A."/>
        </authorList>
    </citation>
    <scope>NUCLEOTIDE SEQUENCE</scope>
    <source>
        <strain evidence="11">CL551</strain>
    </source>
</reference>
<feature type="non-terminal residue" evidence="11">
    <location>
        <position position="1"/>
    </location>
</feature>
<dbReference type="CDD" id="cd13154">
    <property type="entry name" value="KOW_Mtr4"/>
    <property type="match status" value="1"/>
</dbReference>
<evidence type="ECO:0000256" key="3">
    <source>
        <dbReference type="ARBA" id="ARBA00022741"/>
    </source>
</evidence>
<dbReference type="EMBL" id="CAJVPV010017648">
    <property type="protein sequence ID" value="CAG8703457.1"/>
    <property type="molecule type" value="Genomic_DNA"/>
</dbReference>
<dbReference type="InterPro" id="IPR025696">
    <property type="entry name" value="Beta-barrel_MTR4"/>
</dbReference>
<evidence type="ECO:0000256" key="8">
    <source>
        <dbReference type="SAM" id="MobiDB-lite"/>
    </source>
</evidence>
<comment type="subcellular location">
    <subcellularLocation>
        <location evidence="1">Nucleus</location>
    </subcellularLocation>
</comment>
<dbReference type="InterPro" id="IPR027417">
    <property type="entry name" value="P-loop_NTPase"/>
</dbReference>
<dbReference type="Gene3D" id="2.40.30.300">
    <property type="match status" value="1"/>
</dbReference>
<feature type="domain" description="Helicase C-terminal" evidence="10">
    <location>
        <begin position="237"/>
        <end position="441"/>
    </location>
</feature>
<dbReference type="FunFam" id="2.40.30.300:FF:000001">
    <property type="entry name" value="Mtr4 exosome RNA helicase"/>
    <property type="match status" value="1"/>
</dbReference>
<proteinExistence type="inferred from homology"/>
<keyword evidence="7" id="KW-0539">Nucleus</keyword>
<feature type="non-terminal residue" evidence="11">
    <location>
        <position position="899"/>
    </location>
</feature>
<evidence type="ECO:0000313" key="11">
    <source>
        <dbReference type="EMBL" id="CAG8703457.1"/>
    </source>
</evidence>
<dbReference type="SMART" id="SM00487">
    <property type="entry name" value="DEXDc"/>
    <property type="match status" value="1"/>
</dbReference>
<dbReference type="InterPro" id="IPR016438">
    <property type="entry name" value="SKI2-like"/>
</dbReference>
<dbReference type="CDD" id="cd18795">
    <property type="entry name" value="SF2_C_Ski2"/>
    <property type="match status" value="1"/>
</dbReference>
<accession>A0A9N9HSJ2</accession>
<comment type="caution">
    <text evidence="11">The sequence shown here is derived from an EMBL/GenBank/DDBJ whole genome shotgun (WGS) entry which is preliminary data.</text>
</comment>
<dbReference type="Pfam" id="PF00271">
    <property type="entry name" value="Helicase_C"/>
    <property type="match status" value="1"/>
</dbReference>
<comment type="similarity">
    <text evidence="2">Belongs to the helicase family. SKI2 subfamily.</text>
</comment>
<dbReference type="Pfam" id="PF21408">
    <property type="entry name" value="MTR4-like_stalk"/>
    <property type="match status" value="1"/>
</dbReference>
<dbReference type="InterPro" id="IPR012961">
    <property type="entry name" value="Ski2/MTR4_C"/>
</dbReference>
<dbReference type="PANTHER" id="PTHR12131">
    <property type="entry name" value="ATP-DEPENDENT RNA AND DNA HELICASE"/>
    <property type="match status" value="1"/>
</dbReference>
<dbReference type="SMART" id="SM00490">
    <property type="entry name" value="HELICc"/>
    <property type="match status" value="1"/>
</dbReference>
<dbReference type="AlphaFoldDB" id="A0A9N9HSJ2"/>
<keyword evidence="5" id="KW-0347">Helicase</keyword>
<evidence type="ECO:0000259" key="9">
    <source>
        <dbReference type="PROSITE" id="PS51192"/>
    </source>
</evidence>
<dbReference type="GO" id="GO:0003724">
    <property type="term" value="F:RNA helicase activity"/>
    <property type="evidence" value="ECO:0007669"/>
    <property type="project" value="InterPro"/>
</dbReference>
<evidence type="ECO:0000256" key="6">
    <source>
        <dbReference type="ARBA" id="ARBA00022840"/>
    </source>
</evidence>
<evidence type="ECO:0000256" key="4">
    <source>
        <dbReference type="ARBA" id="ARBA00022801"/>
    </source>
</evidence>
<dbReference type="GO" id="GO:0006401">
    <property type="term" value="P:RNA catabolic process"/>
    <property type="evidence" value="ECO:0007669"/>
    <property type="project" value="InterPro"/>
</dbReference>
<dbReference type="OrthoDB" id="64767at2759"/>
<dbReference type="GO" id="GO:0000460">
    <property type="term" value="P:maturation of 5.8S rRNA"/>
    <property type="evidence" value="ECO:0007669"/>
    <property type="project" value="TreeGrafter"/>
</dbReference>
<evidence type="ECO:0000256" key="2">
    <source>
        <dbReference type="ARBA" id="ARBA00010140"/>
    </source>
</evidence>
<dbReference type="Pfam" id="PF13234">
    <property type="entry name" value="MTR4_beta-barrel"/>
    <property type="match status" value="1"/>
</dbReference>
<dbReference type="SMART" id="SM01142">
    <property type="entry name" value="DSHCT"/>
    <property type="match status" value="1"/>
</dbReference>
<dbReference type="InterPro" id="IPR011545">
    <property type="entry name" value="DEAD/DEAH_box_helicase_dom"/>
</dbReference>
<organism evidence="11 12">
    <name type="scientific">Acaulospora morrowiae</name>
    <dbReference type="NCBI Taxonomy" id="94023"/>
    <lineage>
        <taxon>Eukaryota</taxon>
        <taxon>Fungi</taxon>
        <taxon>Fungi incertae sedis</taxon>
        <taxon>Mucoromycota</taxon>
        <taxon>Glomeromycotina</taxon>
        <taxon>Glomeromycetes</taxon>
        <taxon>Diversisporales</taxon>
        <taxon>Acaulosporaceae</taxon>
        <taxon>Acaulospora</taxon>
    </lineage>
</organism>
<evidence type="ECO:0000256" key="5">
    <source>
        <dbReference type="ARBA" id="ARBA00022806"/>
    </source>
</evidence>
<dbReference type="InterPro" id="IPR050699">
    <property type="entry name" value="RNA-DNA_Helicase"/>
</dbReference>
<dbReference type="Pfam" id="PF00270">
    <property type="entry name" value="DEAD"/>
    <property type="match status" value="1"/>
</dbReference>
<name>A0A9N9HSJ2_9GLOM</name>
<keyword evidence="6" id="KW-0067">ATP-binding</keyword>
<dbReference type="Proteomes" id="UP000789342">
    <property type="component" value="Unassembled WGS sequence"/>
</dbReference>
<keyword evidence="4" id="KW-0378">Hydrolase</keyword>
<evidence type="ECO:0000313" key="12">
    <source>
        <dbReference type="Proteomes" id="UP000789342"/>
    </source>
</evidence>
<evidence type="ECO:0000256" key="7">
    <source>
        <dbReference type="ARBA" id="ARBA00023242"/>
    </source>
</evidence>
<protein>
    <submittedName>
        <fullName evidence="11">2519_t:CDS:1</fullName>
    </submittedName>
</protein>
<dbReference type="PROSITE" id="PS51192">
    <property type="entry name" value="HELICASE_ATP_BIND_1"/>
    <property type="match status" value="1"/>
</dbReference>
<evidence type="ECO:0000256" key="1">
    <source>
        <dbReference type="ARBA" id="ARBA00004123"/>
    </source>
</evidence>
<keyword evidence="12" id="KW-1185">Reference proteome</keyword>
<dbReference type="GO" id="GO:0005524">
    <property type="term" value="F:ATP binding"/>
    <property type="evidence" value="ECO:0007669"/>
    <property type="project" value="UniProtKB-KW"/>
</dbReference>
<feature type="compositionally biased region" description="Basic and acidic residues" evidence="8">
    <location>
        <begin position="561"/>
        <end position="572"/>
    </location>
</feature>
<gene>
    <name evidence="11" type="ORF">AMORRO_LOCUS12262</name>
</gene>
<dbReference type="PIRSF" id="PIRSF005198">
    <property type="entry name" value="Antiviral_helicase_SKI2"/>
    <property type="match status" value="1"/>
</dbReference>
<dbReference type="Gene3D" id="1.10.3380.30">
    <property type="match status" value="1"/>
</dbReference>
<dbReference type="GO" id="GO:0016787">
    <property type="term" value="F:hydrolase activity"/>
    <property type="evidence" value="ECO:0007669"/>
    <property type="project" value="UniProtKB-KW"/>
</dbReference>
<evidence type="ECO:0000259" key="10">
    <source>
        <dbReference type="PROSITE" id="PS51194"/>
    </source>
</evidence>
<dbReference type="PROSITE" id="PS51194">
    <property type="entry name" value="HELICASE_CTER"/>
    <property type="match status" value="1"/>
</dbReference>